<proteinExistence type="predicted"/>
<dbReference type="EMBL" id="JAOPJF010000005">
    <property type="protein sequence ID" value="KAK1148963.1"/>
    <property type="molecule type" value="Genomic_DNA"/>
</dbReference>
<name>A0ACC3BEE1_9EURO</name>
<accession>A0ACC3BEE1</accession>
<keyword evidence="2" id="KW-1185">Reference proteome</keyword>
<sequence>MGRGKVNLPPSGGADSEIGTEDGERPDYAPIRSGMWTATVNHYMLFFLRIQKQKTIDYTPWDPTIDYPVPNSKTDGSDLLYADEDCFSPADKINLMAYRRPSLPSLYECQTVSHTIVMAKLANEMA</sequence>
<evidence type="ECO:0000313" key="1">
    <source>
        <dbReference type="EMBL" id="KAK1148963.1"/>
    </source>
</evidence>
<reference evidence="1 2" key="1">
    <citation type="journal article" date="2023" name="ACS Omega">
        <title>Identification of the Neoaspergillic Acid Biosynthesis Gene Cluster by Establishing an In Vitro CRISPR-Ribonucleoprotein Genetic System in Aspergillus melleus.</title>
        <authorList>
            <person name="Yuan B."/>
            <person name="Grau M.F."/>
            <person name="Murata R.M."/>
            <person name="Torok T."/>
            <person name="Venkateswaran K."/>
            <person name="Stajich J.E."/>
            <person name="Wang C.C.C."/>
        </authorList>
    </citation>
    <scope>NUCLEOTIDE SEQUENCE [LARGE SCALE GENOMIC DNA]</scope>
    <source>
        <strain evidence="1 2">IMV 1140</strain>
    </source>
</reference>
<evidence type="ECO:0000313" key="2">
    <source>
        <dbReference type="Proteomes" id="UP001177260"/>
    </source>
</evidence>
<dbReference type="Proteomes" id="UP001177260">
    <property type="component" value="Unassembled WGS sequence"/>
</dbReference>
<gene>
    <name evidence="1" type="ORF">N8T08_007638</name>
</gene>
<protein>
    <submittedName>
        <fullName evidence="1">Uncharacterized protein</fullName>
    </submittedName>
</protein>
<organism evidence="1 2">
    <name type="scientific">Aspergillus melleus</name>
    <dbReference type="NCBI Taxonomy" id="138277"/>
    <lineage>
        <taxon>Eukaryota</taxon>
        <taxon>Fungi</taxon>
        <taxon>Dikarya</taxon>
        <taxon>Ascomycota</taxon>
        <taxon>Pezizomycotina</taxon>
        <taxon>Eurotiomycetes</taxon>
        <taxon>Eurotiomycetidae</taxon>
        <taxon>Eurotiales</taxon>
        <taxon>Aspergillaceae</taxon>
        <taxon>Aspergillus</taxon>
        <taxon>Aspergillus subgen. Circumdati</taxon>
    </lineage>
</organism>
<comment type="caution">
    <text evidence="1">The sequence shown here is derived from an EMBL/GenBank/DDBJ whole genome shotgun (WGS) entry which is preliminary data.</text>
</comment>